<comment type="catalytic activity">
    <reaction evidence="1">
        <text>Endohydrolysis of (1-&gt;4)-beta-D-glucosidic linkages in cellulose, lichenin and cereal beta-D-glucans.</text>
        <dbReference type="EC" id="3.2.1.4"/>
    </reaction>
</comment>
<dbReference type="SUPFAM" id="SSF50685">
    <property type="entry name" value="Barwin-like endoglucanases"/>
    <property type="match status" value="1"/>
</dbReference>
<dbReference type="Proteomes" id="UP001642464">
    <property type="component" value="Unassembled WGS sequence"/>
</dbReference>
<keyword evidence="4" id="KW-0378">Hydrolase</keyword>
<feature type="compositionally biased region" description="Basic and acidic residues" evidence="9">
    <location>
        <begin position="1315"/>
        <end position="1329"/>
    </location>
</feature>
<feature type="compositionally biased region" description="Basic and acidic residues" evidence="9">
    <location>
        <begin position="284"/>
        <end position="294"/>
    </location>
</feature>
<dbReference type="Pfam" id="PF02015">
    <property type="entry name" value="Glyco_hydro_45"/>
    <property type="match status" value="1"/>
</dbReference>
<comment type="similarity">
    <text evidence="2">Belongs to the glycosyl hydrolase 45 (cellulase K) family.</text>
</comment>
<feature type="region of interest" description="Disordered" evidence="9">
    <location>
        <begin position="1232"/>
        <end position="1351"/>
    </location>
</feature>
<evidence type="ECO:0000256" key="7">
    <source>
        <dbReference type="ARBA" id="ARBA00023295"/>
    </source>
</evidence>
<evidence type="ECO:0000256" key="6">
    <source>
        <dbReference type="ARBA" id="ARBA00023277"/>
    </source>
</evidence>
<keyword evidence="11" id="KW-0347">Helicase</keyword>
<comment type="caution">
    <text evidence="11">The sequence shown here is derived from an EMBL/GenBank/DDBJ whole genome shotgun (WGS) entry which is preliminary data.</text>
</comment>
<evidence type="ECO:0000256" key="3">
    <source>
        <dbReference type="ARBA" id="ARBA00012601"/>
    </source>
</evidence>
<feature type="domain" description="Glycosyl hydrolases family 45 active site" evidence="10">
    <location>
        <begin position="548"/>
        <end position="639"/>
    </location>
</feature>
<name>A0ABP0IIB3_9DINO</name>
<keyword evidence="7" id="KW-0326">Glycosidase</keyword>
<evidence type="ECO:0000256" key="5">
    <source>
        <dbReference type="ARBA" id="ARBA00023001"/>
    </source>
</evidence>
<dbReference type="EMBL" id="CAXAMM010003891">
    <property type="protein sequence ID" value="CAK9001571.1"/>
    <property type="molecule type" value="Genomic_DNA"/>
</dbReference>
<keyword evidence="5" id="KW-0136">Cellulose degradation</keyword>
<evidence type="ECO:0000256" key="4">
    <source>
        <dbReference type="ARBA" id="ARBA00022801"/>
    </source>
</evidence>
<proteinExistence type="inferred from homology"/>
<keyword evidence="11" id="KW-0067">ATP-binding</keyword>
<reference evidence="11 12" key="1">
    <citation type="submission" date="2024-02" db="EMBL/GenBank/DDBJ databases">
        <authorList>
            <person name="Chen Y."/>
            <person name="Shah S."/>
            <person name="Dougan E. K."/>
            <person name="Thang M."/>
            <person name="Chan C."/>
        </authorList>
    </citation>
    <scope>NUCLEOTIDE SEQUENCE [LARGE SCALE GENOMIC DNA]</scope>
</reference>
<evidence type="ECO:0000313" key="12">
    <source>
        <dbReference type="Proteomes" id="UP001642464"/>
    </source>
</evidence>
<dbReference type="EC" id="3.2.1.4" evidence="3"/>
<evidence type="ECO:0000256" key="1">
    <source>
        <dbReference type="ARBA" id="ARBA00000966"/>
    </source>
</evidence>
<gene>
    <name evidence="11" type="ORF">SCF082_LOCUS6984</name>
</gene>
<evidence type="ECO:0000256" key="9">
    <source>
        <dbReference type="SAM" id="MobiDB-lite"/>
    </source>
</evidence>
<evidence type="ECO:0000256" key="8">
    <source>
        <dbReference type="ARBA" id="ARBA00023326"/>
    </source>
</evidence>
<keyword evidence="8" id="KW-0624">Polysaccharide degradation</keyword>
<organism evidence="11 12">
    <name type="scientific">Durusdinium trenchii</name>
    <dbReference type="NCBI Taxonomy" id="1381693"/>
    <lineage>
        <taxon>Eukaryota</taxon>
        <taxon>Sar</taxon>
        <taxon>Alveolata</taxon>
        <taxon>Dinophyceae</taxon>
        <taxon>Suessiales</taxon>
        <taxon>Symbiodiniaceae</taxon>
        <taxon>Durusdinium</taxon>
    </lineage>
</organism>
<dbReference type="Gene3D" id="2.40.40.10">
    <property type="entry name" value="RlpA-like domain"/>
    <property type="match status" value="1"/>
</dbReference>
<keyword evidence="11" id="KW-0547">Nucleotide-binding</keyword>
<dbReference type="GO" id="GO:0004386">
    <property type="term" value="F:helicase activity"/>
    <property type="evidence" value="ECO:0007669"/>
    <property type="project" value="UniProtKB-KW"/>
</dbReference>
<evidence type="ECO:0000256" key="2">
    <source>
        <dbReference type="ARBA" id="ARBA00007793"/>
    </source>
</evidence>
<feature type="region of interest" description="Disordered" evidence="9">
    <location>
        <begin position="284"/>
        <end position="304"/>
    </location>
</feature>
<sequence length="1761" mass="191187">MATRFRVGSAKAKAAAGPTVPEAGEVSIATIASGQMPLTPVSCRGRIHTIFGTQERYPVCKFIMSDKPGPDGAEPVSIVVKLSAAPGQRLELDSMVLVLNAEVRALWKRPDGSIPEEWFCDRLAPRELGCNMAEQGKRKRGVLSTIRLLREDPSYDVYPKAAFDVLPSMPTALPSEPDVQMANVQVRVVDVGDVSGGDRAKKMIRVADAAAEDDSVESLYDIALYDGHATAEMIRAETTIAIIGLSLVRGGYACYDVGTPPQLCLAMEEEKLSTDFQKLGVRVDKSEEPGEQHAGHSTGDDGAASEATAMHSFNYMLDLNVPGHFATQASARRFLQSVMPLRWTMAIPLKEGLQIRCAFQGTAEQGKQLLEKIRAVGRLRELNEGDAQRQKQDVARQQLVDNVASLKRSNDAAVHLAQLLPPGGRAAKMRRAVSHLGEVLVIGALLAEQQQDLCCKVEAQSINAASCSFAGAHFETKPKLSAIVGSRVTAATVRSASQSVADNVPAEEEAMVAIVRAGAILLLIRLQEDQEHRCGAGYFCPAEPGAFQGGGVTATYACMDAWLRATDWLGAEVNVYFGVGTYGIAGDRQRGQGACYRLKVEGVDKDIIAQSINTGWDVDGNQFDLQIAAGGAGAFNVCAGSALTVSSTEPFVGGPGGDDVSLEQACQAEFVPDSELDLNTVARTFHASDHVPMDARERSWRVSRMLRVGAAGSRPTVSHGRSQEWCEPYLVGARGCNAVPIMVFGLVAANAKACKSVGGMTDDAMAIAGNSGKTAEGSITQVSLPASRGCYRRVGRRSTVKECPTGSGSKAEGMASSDARKLGDGQSVNADNSIHGLRGHDQLHRAWSRVPVVRRSHPMWGLQRDSQAARPATDGCCRATRAVPQHTDGVETEGFPPLETEEGGVVDVCASWPLAGVLRLRRRFCGGGPAPELRELVAGICYSVLSDAKQVEELLAQDWVESWQGWAELEADGSDSVAMAVAERFLQVARANVPVRVISNQARLRELEQEGLALMMASSHGVNNCLIDALLLGLMVTGVVPRKYSVDERVSVRVYFYDCLDQAELGEAASDLACIDWTSGSEPSDRQQTLYVYNHTDWTGKGYHFDALVRTATCGHDVESASPAVDDVLRAQECTGRAQVPSAGNGEGAAPQVPAVDEVETILGDFFRSRGARLTITRRDAAAVVAGWYDGTALMETLHTLLQAGLVHADSGQHAARRLVDQWRAYWAVRTGGPGRPLGSQRAAPEPERWTAQKRTESEESVMSAKRRPPGKGPGQEPRPGPGEQQTGPARPQHSTKRRWEAAQAKAEPAGNTWQDRRAEEPHAKDRSTWRPTKRLRRKTSVAASQSTTASGEVLDDDQYVLQVQTVEKSKDHRRTEELRIERLSEAISERPTLPWKWQKMDAGVAYDLPYVHCSFKSCEFQADNDEALAAHIVVAHDAAFAGASEVTLTEAEKLRAYQAAVTWRCQQGAPVANVSIDRRALRLYRESLEGDNVSSLLCFVCAQKYPHAKTGRNQPIRWIRPLDSEGTSVFGLSVPEAEKVLGIEAYVNAYVAGATVFAQAEMKKELRDWSCVVNLQGRLLTLLCCPEDKQCQKRCKPEEMCTKCCVPVCNGCRRALLWEGKQPAAALSNDMMVYYAPHNIFEREVTVMEMLCASPCLTTMVCFSLEQRLRGDRALDQDQWMNRNRLVARGNATTFPLAWEDLLQQMQQLEAGNNGAKHEKNKGGLPHCGEALRQIASVIVKSAHAKSDDLDIGVRSWCSS</sequence>
<feature type="compositionally biased region" description="Low complexity" evidence="9">
    <location>
        <begin position="1341"/>
        <end position="1351"/>
    </location>
</feature>
<keyword evidence="12" id="KW-1185">Reference proteome</keyword>
<feature type="compositionally biased region" description="Basic and acidic residues" evidence="9">
    <location>
        <begin position="1245"/>
        <end position="1258"/>
    </location>
</feature>
<dbReference type="InterPro" id="IPR000334">
    <property type="entry name" value="Glyco_hydro_45"/>
</dbReference>
<feature type="region of interest" description="Disordered" evidence="9">
    <location>
        <begin position="801"/>
        <end position="825"/>
    </location>
</feature>
<evidence type="ECO:0000259" key="10">
    <source>
        <dbReference type="Pfam" id="PF02015"/>
    </source>
</evidence>
<feature type="compositionally biased region" description="Low complexity" evidence="9">
    <location>
        <begin position="1275"/>
        <end position="1289"/>
    </location>
</feature>
<accession>A0ABP0IIB3</accession>
<protein>
    <recommendedName>
        <fullName evidence="3">cellulase</fullName>
        <ecNumber evidence="3">3.2.1.4</ecNumber>
    </recommendedName>
</protein>
<keyword evidence="6" id="KW-0119">Carbohydrate metabolism</keyword>
<dbReference type="InterPro" id="IPR036908">
    <property type="entry name" value="RlpA-like_sf"/>
</dbReference>
<evidence type="ECO:0000313" key="11">
    <source>
        <dbReference type="EMBL" id="CAK9001571.1"/>
    </source>
</evidence>